<reference evidence="2 3" key="1">
    <citation type="submission" date="2010-02" db="EMBL/GenBank/DDBJ databases">
        <authorList>
            <person name="Weinstock G."/>
            <person name="Sodergren E."/>
            <person name="Clifton S."/>
            <person name="Fulton L."/>
            <person name="Fulton B."/>
            <person name="Courtney L."/>
            <person name="Fronick C."/>
            <person name="Harrison M."/>
            <person name="Strong C."/>
            <person name="Farmer C."/>
            <person name="Delahaunty K."/>
            <person name="Markovic C."/>
            <person name="Hall O."/>
            <person name="Minx P."/>
            <person name="Tomlinson C."/>
            <person name="Mitreva M."/>
            <person name="Nelson J."/>
            <person name="Hou S."/>
            <person name="Wollam A."/>
            <person name="Pepin K.H."/>
            <person name="Johnson M."/>
            <person name="Bhonagiri V."/>
            <person name="Zhang X."/>
            <person name="Suruliraj S."/>
            <person name="Warren W."/>
            <person name="Chinwalla A."/>
            <person name="Mardis E.R."/>
            <person name="Wilson R.K."/>
        </authorList>
    </citation>
    <scope>NUCLEOTIDE SEQUENCE [LARGE SCALE GENOMIC DNA]</scope>
    <source>
        <strain evidence="2 3">DSM 2876</strain>
    </source>
</reference>
<protein>
    <recommendedName>
        <fullName evidence="1">Endonuclease GajA/Old nuclease/RecF-like AAA domain-containing protein</fullName>
    </recommendedName>
</protein>
<proteinExistence type="predicted"/>
<dbReference type="InterPro" id="IPR051396">
    <property type="entry name" value="Bact_Antivir_Def_Nuclease"/>
</dbReference>
<dbReference type="PANTHER" id="PTHR43581:SF4">
    <property type="entry name" value="ATP_GTP PHOSPHATASE"/>
    <property type="match status" value="1"/>
</dbReference>
<sequence length="626" mass="73428">MMRIEYIRISNFKSIDNLEIKDIENALILVGQNNTGKSTVIDAIRAVCGDYKIQFDDFDDSGANIEISIRLRIFDSDLANLQKMGLVSRCRRYEPWLREFGERLPSYVPDGEEFDEPDGGVLSFTFYANRTGKVRWDDGFHKNNQWISTIFPKIYYLDAERNLTVFSRDMLFLQENEEMKCMKAGCCIFEHAKKCNHCFSCIGLINRKTVEELTAFETSKLLEYKTYQMNLDEFSAKVNRIYRRNGGQDTIVYSMNNDLESMLTVNTEIHTDAGGFTRPVSYMGRGMRSIYMLSLLEADLDDSNYPCIIMMEEPEMSLHPTLQKKSGDILYRLSKKHQVIFTTHSPNLLPNFNSRQIRQMVCDREGRSVVKEKTDISVILSDLGYTANDLMNVNFVFIVEGKQDKSRLPILLKKYYSEMYDEDGNLSRVAIITTNSCTNIKTYANLKYMNQVYIRDQFLMIRDGDGKKPKELRKQLCRYYEEQDLRDVDHLPRVTEKNVLILKYYSFENYFLNPAIMAKLGVIKSESDFYKIFLQKWKEYLNRIRSGIHLKQIMGHDLQSIQDVKDNMELIKRYMRGHNVFDIFYGRYKNSETELLTKYVELAPREDFADILNSIDRFIIFESRKK</sequence>
<dbReference type="PANTHER" id="PTHR43581">
    <property type="entry name" value="ATP/GTP PHOSPHATASE"/>
    <property type="match status" value="1"/>
</dbReference>
<dbReference type="Pfam" id="PF13175">
    <property type="entry name" value="AAA_15"/>
    <property type="match status" value="2"/>
</dbReference>
<evidence type="ECO:0000313" key="2">
    <source>
        <dbReference type="EMBL" id="EFF69392.1"/>
    </source>
</evidence>
<organism evidence="2 3">
    <name type="scientific">Eshraghiella crossota DSM 2876</name>
    <dbReference type="NCBI Taxonomy" id="511680"/>
    <lineage>
        <taxon>Bacteria</taxon>
        <taxon>Bacillati</taxon>
        <taxon>Bacillota</taxon>
        <taxon>Clostridia</taxon>
        <taxon>Lachnospirales</taxon>
        <taxon>Lachnospiraceae</taxon>
        <taxon>Eshraghiella</taxon>
    </lineage>
</organism>
<dbReference type="SUPFAM" id="SSF52540">
    <property type="entry name" value="P-loop containing nucleoside triphosphate hydrolases"/>
    <property type="match status" value="1"/>
</dbReference>
<evidence type="ECO:0000259" key="1">
    <source>
        <dbReference type="Pfam" id="PF13175"/>
    </source>
</evidence>
<dbReference type="STRING" id="45851.BHV86_03025"/>
<accession>D4RXN0</accession>
<evidence type="ECO:0000313" key="3">
    <source>
        <dbReference type="Proteomes" id="UP000006238"/>
    </source>
</evidence>
<feature type="domain" description="Endonuclease GajA/Old nuclease/RecF-like AAA" evidence="1">
    <location>
        <begin position="2"/>
        <end position="68"/>
    </location>
</feature>
<dbReference type="AlphaFoldDB" id="D4RXN0"/>
<gene>
    <name evidence="2" type="ORF">BUTYVIB_00581</name>
</gene>
<dbReference type="InterPro" id="IPR041685">
    <property type="entry name" value="AAA_GajA/Old/RecF-like"/>
</dbReference>
<dbReference type="InterPro" id="IPR027417">
    <property type="entry name" value="P-loop_NTPase"/>
</dbReference>
<dbReference type="HOGENOM" id="CLU_025425_0_0_9"/>
<comment type="caution">
    <text evidence="2">The sequence shown here is derived from an EMBL/GenBank/DDBJ whole genome shotgun (WGS) entry which is preliminary data.</text>
</comment>
<dbReference type="eggNOG" id="COG4637">
    <property type="taxonomic scope" value="Bacteria"/>
</dbReference>
<dbReference type="EMBL" id="ABWN01000019">
    <property type="protein sequence ID" value="EFF69392.1"/>
    <property type="molecule type" value="Genomic_DNA"/>
</dbReference>
<keyword evidence="3" id="KW-1185">Reference proteome</keyword>
<dbReference type="Proteomes" id="UP000006238">
    <property type="component" value="Unassembled WGS sequence"/>
</dbReference>
<feature type="domain" description="Endonuclease GajA/Old nuclease/RecF-like AAA" evidence="1">
    <location>
        <begin position="225"/>
        <end position="348"/>
    </location>
</feature>
<name>D4RXN0_9FIRM</name>
<dbReference type="Gene3D" id="3.40.50.300">
    <property type="entry name" value="P-loop containing nucleotide triphosphate hydrolases"/>
    <property type="match status" value="1"/>
</dbReference>